<proteinExistence type="predicted"/>
<keyword evidence="2" id="KW-1185">Reference proteome</keyword>
<accession>A0ABY1NJC0</accession>
<organism evidence="1 2">
    <name type="scientific">Roseibium denhamense</name>
    <dbReference type="NCBI Taxonomy" id="76305"/>
    <lineage>
        <taxon>Bacteria</taxon>
        <taxon>Pseudomonadati</taxon>
        <taxon>Pseudomonadota</taxon>
        <taxon>Alphaproteobacteria</taxon>
        <taxon>Hyphomicrobiales</taxon>
        <taxon>Stappiaceae</taxon>
        <taxon>Roseibium</taxon>
    </lineage>
</organism>
<evidence type="ECO:0000313" key="2">
    <source>
        <dbReference type="Proteomes" id="UP001157914"/>
    </source>
</evidence>
<name>A0ABY1NJC0_9HYPH</name>
<protein>
    <submittedName>
        <fullName evidence="1">Uncharacterized protein</fullName>
    </submittedName>
</protein>
<dbReference type="EMBL" id="FXTT01000001">
    <property type="protein sequence ID" value="SMP11195.1"/>
    <property type="molecule type" value="Genomic_DNA"/>
</dbReference>
<dbReference type="RefSeq" id="WP_155191987.1">
    <property type="nucleotide sequence ID" value="NZ_BAAAEA010000001.1"/>
</dbReference>
<sequence length="221" mass="25465">MITEGRELETLAATVLLDCEYQYIDEIKTRESRSVKTPDFANFFERCFVEIKHIEKDPTNKIYDRLHNLSKKQGKFVVALGKVPSRDIVDTMADPVAGLKEVYRTVSQVYESHISKANSQFRDHCKAFKVESFLRVLVFTHSGRYNDFKFVTETASRFFMSEFRKGRFQCIDVVLFFGVDQQSGACTGYLPVRDLTAEEDGAVEKFSQRLFFQMQRSLGAA</sequence>
<evidence type="ECO:0000313" key="1">
    <source>
        <dbReference type="EMBL" id="SMP11195.1"/>
    </source>
</evidence>
<reference evidence="1 2" key="1">
    <citation type="submission" date="2017-05" db="EMBL/GenBank/DDBJ databases">
        <authorList>
            <person name="Varghese N."/>
            <person name="Submissions S."/>
        </authorList>
    </citation>
    <scope>NUCLEOTIDE SEQUENCE [LARGE SCALE GENOMIC DNA]</scope>
    <source>
        <strain evidence="1 2">DSM 15949</strain>
    </source>
</reference>
<dbReference type="Proteomes" id="UP001157914">
    <property type="component" value="Unassembled WGS sequence"/>
</dbReference>
<comment type="caution">
    <text evidence="1">The sequence shown here is derived from an EMBL/GenBank/DDBJ whole genome shotgun (WGS) entry which is preliminary data.</text>
</comment>
<gene>
    <name evidence="1" type="ORF">SAMN06265374_1304</name>
</gene>